<keyword evidence="5 10" id="KW-0418">Kinase</keyword>
<comment type="caution">
    <text evidence="10">The sequence shown here is derived from an EMBL/GenBank/DDBJ whole genome shotgun (WGS) entry which is preliminary data.</text>
</comment>
<evidence type="ECO:0000256" key="8">
    <source>
        <dbReference type="ARBA" id="ARBA00023264"/>
    </source>
</evidence>
<reference evidence="11" key="1">
    <citation type="journal article" date="2019" name="Int. J. Syst. Evol. Microbiol.">
        <title>The Global Catalogue of Microorganisms (GCM) 10K type strain sequencing project: providing services to taxonomists for standard genome sequencing and annotation.</title>
        <authorList>
            <consortium name="The Broad Institute Genomics Platform"/>
            <consortium name="The Broad Institute Genome Sequencing Center for Infectious Disease"/>
            <person name="Wu L."/>
            <person name="Ma J."/>
        </authorList>
    </citation>
    <scope>NUCLEOTIDE SEQUENCE [LARGE SCALE GENOMIC DNA]</scope>
    <source>
        <strain evidence="11">JCM 18542</strain>
    </source>
</reference>
<evidence type="ECO:0000256" key="7">
    <source>
        <dbReference type="ARBA" id="ARBA00023209"/>
    </source>
</evidence>
<dbReference type="GO" id="GO:0016301">
    <property type="term" value="F:kinase activity"/>
    <property type="evidence" value="ECO:0007669"/>
    <property type="project" value="UniProtKB-KW"/>
</dbReference>
<keyword evidence="8" id="KW-1208">Phospholipid metabolism</keyword>
<dbReference type="NCBIfam" id="NF008882">
    <property type="entry name" value="PRK11914.1"/>
    <property type="match status" value="1"/>
</dbReference>
<keyword evidence="3" id="KW-0808">Transferase</keyword>
<evidence type="ECO:0000313" key="11">
    <source>
        <dbReference type="Proteomes" id="UP001500839"/>
    </source>
</evidence>
<proteinExistence type="inferred from homology"/>
<gene>
    <name evidence="10" type="ORF">GCM10023353_31180</name>
</gene>
<dbReference type="Gene3D" id="2.60.200.40">
    <property type="match status" value="1"/>
</dbReference>
<keyword evidence="7" id="KW-0444">Lipid biosynthesis</keyword>
<keyword evidence="6" id="KW-0067">ATP-binding</keyword>
<dbReference type="PANTHER" id="PTHR12358">
    <property type="entry name" value="SPHINGOSINE KINASE"/>
    <property type="match status" value="1"/>
</dbReference>
<keyword evidence="7" id="KW-0594">Phospholipid biosynthesis</keyword>
<dbReference type="SUPFAM" id="SSF111331">
    <property type="entry name" value="NAD kinase/diacylglycerol kinase-like"/>
    <property type="match status" value="1"/>
</dbReference>
<evidence type="ECO:0000256" key="5">
    <source>
        <dbReference type="ARBA" id="ARBA00022777"/>
    </source>
</evidence>
<evidence type="ECO:0000313" key="10">
    <source>
        <dbReference type="EMBL" id="GAA4820861.1"/>
    </source>
</evidence>
<dbReference type="InterPro" id="IPR017438">
    <property type="entry name" value="ATP-NAD_kinase_N"/>
</dbReference>
<keyword evidence="7" id="KW-0443">Lipid metabolism</keyword>
<evidence type="ECO:0000256" key="1">
    <source>
        <dbReference type="ARBA" id="ARBA00001946"/>
    </source>
</evidence>
<dbReference type="Gene3D" id="3.40.50.10330">
    <property type="entry name" value="Probable inorganic polyphosphate/atp-NAD kinase, domain 1"/>
    <property type="match status" value="1"/>
</dbReference>
<keyword evidence="11" id="KW-1185">Reference proteome</keyword>
<sequence>MTSPRRGAGPHYAMLTNPYSGHNKARDIAERAGRRLRASGASITELIGDDADDALRLARKAVAERPDALVATGGDGLIGIALQSVAGSGVPLGIVPAGTGNDHAREYGIPIGDPEAAADVVTAGAVMDVDLGRVRTADGAEHWFGTVLAAGFDSLVSDRTNRMTWPHGRMRYNLAILAEFLNLRPLPFRLVLDGPAAESGAGAVGGPGTVIEEDVVLAAVGNTRSYGGGMLICPDADPTDGLLDLTVIRYIPRRTLVRLFPTVFRGTHVHRSEVTTSRARRIDISSPGINVYADGDRLGRLPAVITAEPRALRLLVPAERAAPAQDSGES</sequence>
<dbReference type="SMART" id="SM00046">
    <property type="entry name" value="DAGKc"/>
    <property type="match status" value="1"/>
</dbReference>
<name>A0ABP9CY25_9ACTN</name>
<evidence type="ECO:0000256" key="3">
    <source>
        <dbReference type="ARBA" id="ARBA00022679"/>
    </source>
</evidence>
<dbReference type="InterPro" id="IPR050187">
    <property type="entry name" value="Lipid_Phosphate_FormReg"/>
</dbReference>
<protein>
    <submittedName>
        <fullName evidence="10">Diacylglycerol kinase</fullName>
    </submittedName>
</protein>
<evidence type="ECO:0000256" key="2">
    <source>
        <dbReference type="ARBA" id="ARBA00005983"/>
    </source>
</evidence>
<dbReference type="EMBL" id="BAABKQ010000001">
    <property type="protein sequence ID" value="GAA4820861.1"/>
    <property type="molecule type" value="Genomic_DNA"/>
</dbReference>
<evidence type="ECO:0000256" key="6">
    <source>
        <dbReference type="ARBA" id="ARBA00022840"/>
    </source>
</evidence>
<comment type="similarity">
    <text evidence="2">Belongs to the diacylglycerol/lipid kinase family.</text>
</comment>
<keyword evidence="4" id="KW-0547">Nucleotide-binding</keyword>
<comment type="cofactor">
    <cofactor evidence="1">
        <name>Mg(2+)</name>
        <dbReference type="ChEBI" id="CHEBI:18420"/>
    </cofactor>
</comment>
<organism evidence="10 11">
    <name type="scientific">Tomitella cavernea</name>
    <dbReference type="NCBI Taxonomy" id="1387982"/>
    <lineage>
        <taxon>Bacteria</taxon>
        <taxon>Bacillati</taxon>
        <taxon>Actinomycetota</taxon>
        <taxon>Actinomycetes</taxon>
        <taxon>Mycobacteriales</taxon>
        <taxon>Tomitella</taxon>
    </lineage>
</organism>
<dbReference type="InterPro" id="IPR001206">
    <property type="entry name" value="Diacylglycerol_kinase_cat_dom"/>
</dbReference>
<accession>A0ABP9CY25</accession>
<feature type="domain" description="DAGKc" evidence="9">
    <location>
        <begin position="7"/>
        <end position="138"/>
    </location>
</feature>
<dbReference type="PROSITE" id="PS50146">
    <property type="entry name" value="DAGK"/>
    <property type="match status" value="1"/>
</dbReference>
<dbReference type="Pfam" id="PF00781">
    <property type="entry name" value="DAGK_cat"/>
    <property type="match status" value="1"/>
</dbReference>
<dbReference type="PANTHER" id="PTHR12358:SF106">
    <property type="entry name" value="LIPID KINASE YEGS"/>
    <property type="match status" value="1"/>
</dbReference>
<dbReference type="Pfam" id="PF19279">
    <property type="entry name" value="YegS_C"/>
    <property type="match status" value="1"/>
</dbReference>
<dbReference type="InterPro" id="IPR045540">
    <property type="entry name" value="YegS/DAGK_C"/>
</dbReference>
<dbReference type="Proteomes" id="UP001500839">
    <property type="component" value="Unassembled WGS sequence"/>
</dbReference>
<evidence type="ECO:0000259" key="9">
    <source>
        <dbReference type="PROSITE" id="PS50146"/>
    </source>
</evidence>
<evidence type="ECO:0000256" key="4">
    <source>
        <dbReference type="ARBA" id="ARBA00022741"/>
    </source>
</evidence>
<dbReference type="InterPro" id="IPR016064">
    <property type="entry name" value="NAD/diacylglycerol_kinase_sf"/>
</dbReference>